<evidence type="ECO:0000256" key="1">
    <source>
        <dbReference type="SAM" id="Phobius"/>
    </source>
</evidence>
<dbReference type="PANTHER" id="PTHR38591:SF1">
    <property type="entry name" value="BLL1000 PROTEIN"/>
    <property type="match status" value="1"/>
</dbReference>
<sequence length="379" mass="43762">MRDEKYKKRVLILLFIAIFAGLVLLGMFYFKYWFAHSSMFEGMVKPTNFHQGQENKQKVIFDPVTPDHSASLPRDFGIHPSYQHEWWNYYATTKGNNGQNYFIQWVFFRIAVDERNGRGWQNPQLYLSYIVISNGTQVWKEQRIARGGIGQAGMTSPPFQLWLDNWKWRSVSANPFPGTLEVSTDLFSVHLKTSTSGPFLANGDKGFKIKHKLQSIASFNFSAPFLSIEGTLNLDGQAIEIEGNAWVNKEWGSDLVGNDQQGWDWFAFHLEDDRMLTVSRYRYHGQTSYLSGMLATRAGKSISLDEQELIITPIKNTQLTDQHLVPLHWNIRVPKYNINLTVRAIKTEMWLPFLIPYWEGPITTTGSQRAYGFMQLMGY</sequence>
<name>A0A511QHZ2_9VIBR</name>
<gene>
    <name evidence="3" type="ORF">VSA01S_30460</name>
</gene>
<keyword evidence="1" id="KW-0472">Membrane</keyword>
<dbReference type="EMBL" id="BJXJ01000035">
    <property type="protein sequence ID" value="GEM76934.1"/>
    <property type="molecule type" value="Genomic_DNA"/>
</dbReference>
<keyword evidence="4" id="KW-1185">Reference proteome</keyword>
<dbReference type="Pfam" id="PF17186">
    <property type="entry name" value="Lipocalin_9"/>
    <property type="match status" value="1"/>
</dbReference>
<dbReference type="InterPro" id="IPR023374">
    <property type="entry name" value="AttH-like_dom_sf"/>
</dbReference>
<dbReference type="InterPro" id="IPR010791">
    <property type="entry name" value="AttH_dom"/>
</dbReference>
<dbReference type="Pfam" id="PF07143">
    <property type="entry name" value="CrtC"/>
    <property type="match status" value="1"/>
</dbReference>
<feature type="domain" description="AttH" evidence="2">
    <location>
        <begin position="84"/>
        <end position="253"/>
    </location>
</feature>
<dbReference type="Proteomes" id="UP000321922">
    <property type="component" value="Unassembled WGS sequence"/>
</dbReference>
<organism evidence="3 4">
    <name type="scientific">Vibrio sagamiensis NBRC 104589</name>
    <dbReference type="NCBI Taxonomy" id="1219064"/>
    <lineage>
        <taxon>Bacteria</taxon>
        <taxon>Pseudomonadati</taxon>
        <taxon>Pseudomonadota</taxon>
        <taxon>Gammaproteobacteria</taxon>
        <taxon>Vibrionales</taxon>
        <taxon>Vibrionaceae</taxon>
        <taxon>Vibrio</taxon>
    </lineage>
</organism>
<evidence type="ECO:0000259" key="2">
    <source>
        <dbReference type="Pfam" id="PF07143"/>
    </source>
</evidence>
<evidence type="ECO:0000313" key="3">
    <source>
        <dbReference type="EMBL" id="GEM76934.1"/>
    </source>
</evidence>
<feature type="transmembrane region" description="Helical" evidence="1">
    <location>
        <begin position="12"/>
        <end position="34"/>
    </location>
</feature>
<proteinExistence type="predicted"/>
<dbReference type="AlphaFoldDB" id="A0A511QHZ2"/>
<dbReference type="PANTHER" id="PTHR38591">
    <property type="entry name" value="HYDROLASE"/>
    <property type="match status" value="1"/>
</dbReference>
<protein>
    <submittedName>
        <fullName evidence="3">Carotenoid 1,2-hydratase</fullName>
    </submittedName>
</protein>
<reference evidence="3 4" key="1">
    <citation type="submission" date="2019-07" db="EMBL/GenBank/DDBJ databases">
        <title>Whole genome shotgun sequence of Vibrio sagamiensis NBRC 104589.</title>
        <authorList>
            <person name="Hosoyama A."/>
            <person name="Uohara A."/>
            <person name="Ohji S."/>
            <person name="Ichikawa N."/>
        </authorList>
    </citation>
    <scope>NUCLEOTIDE SEQUENCE [LARGE SCALE GENOMIC DNA]</scope>
    <source>
        <strain evidence="3 4">NBRC 104589</strain>
    </source>
</reference>
<keyword evidence="1" id="KW-0812">Transmembrane</keyword>
<comment type="caution">
    <text evidence="3">The sequence shown here is derived from an EMBL/GenBank/DDBJ whole genome shotgun (WGS) entry which is preliminary data.</text>
</comment>
<keyword evidence="1" id="KW-1133">Transmembrane helix</keyword>
<dbReference type="Gene3D" id="2.40.370.10">
    <property type="entry name" value="AttH-like domain"/>
    <property type="match status" value="2"/>
</dbReference>
<accession>A0A511QHZ2</accession>
<evidence type="ECO:0000313" key="4">
    <source>
        <dbReference type="Proteomes" id="UP000321922"/>
    </source>
</evidence>
<dbReference type="SUPFAM" id="SSF159245">
    <property type="entry name" value="AttH-like"/>
    <property type="match status" value="1"/>
</dbReference>